<dbReference type="InterPro" id="IPR051310">
    <property type="entry name" value="MCP_chemotaxis"/>
</dbReference>
<dbReference type="EMBL" id="CP013002">
    <property type="protein sequence ID" value="ALL14924.1"/>
    <property type="molecule type" value="Genomic_DNA"/>
</dbReference>
<dbReference type="OrthoDB" id="7168157at2"/>
<dbReference type="InterPro" id="IPR004089">
    <property type="entry name" value="MCPsignal_dom"/>
</dbReference>
<keyword evidence="10" id="KW-1185">Reference proteome</keyword>
<dbReference type="Pfam" id="PF00015">
    <property type="entry name" value="MCPsignal"/>
    <property type="match status" value="1"/>
</dbReference>
<evidence type="ECO:0000256" key="6">
    <source>
        <dbReference type="SAM" id="Phobius"/>
    </source>
</evidence>
<feature type="transmembrane region" description="Helical" evidence="6">
    <location>
        <begin position="6"/>
        <end position="31"/>
    </location>
</feature>
<evidence type="ECO:0000256" key="1">
    <source>
        <dbReference type="ARBA" id="ARBA00004370"/>
    </source>
</evidence>
<gene>
    <name evidence="9" type="ORF">AQ619_16985</name>
</gene>
<name>A0A0P0P2X7_9CAUL</name>
<dbReference type="Proteomes" id="UP000056905">
    <property type="component" value="Chromosome"/>
</dbReference>
<evidence type="ECO:0000256" key="3">
    <source>
        <dbReference type="ARBA" id="ARBA00029447"/>
    </source>
</evidence>
<dbReference type="KEGG" id="chq:AQ619_16985"/>
<keyword evidence="6" id="KW-0812">Transmembrane</keyword>
<proteinExistence type="inferred from homology"/>
<dbReference type="GO" id="GO:0005886">
    <property type="term" value="C:plasma membrane"/>
    <property type="evidence" value="ECO:0007669"/>
    <property type="project" value="TreeGrafter"/>
</dbReference>
<feature type="domain" description="Methyl-accepting transducer" evidence="7">
    <location>
        <begin position="345"/>
        <end position="574"/>
    </location>
</feature>
<dbReference type="SUPFAM" id="SSF58104">
    <property type="entry name" value="Methyl-accepting chemotaxis protein (MCP) signaling domain"/>
    <property type="match status" value="1"/>
</dbReference>
<comment type="similarity">
    <text evidence="3">Belongs to the methyl-accepting chemotaxis (MCP) protein family.</text>
</comment>
<feature type="coiled-coil region" evidence="5">
    <location>
        <begin position="145"/>
        <end position="172"/>
    </location>
</feature>
<sequence length="600" mass="62665">MASLGQKIIGACGGAALLCAATAGTGLWVAFSLDKALERASTSAQILRQHMHADMMHDALRGDVGGAIMSSDPALGFDIKTVRADLAEHVAAFEEDIKTAEKLAHDPAIKSALKDVEAPLGAYIASASGLVAIADTSPIEARGLLPDFNTQFSALEDKMEQASERIEAAATRDAEAARRLGDLGEILMGALLLSAAALAVGLILAAQRVLIAPLSEITRCLRRLAAGDFSVVLPKVGRKDEIGEMATAVHAFRDAVEARQKELEANDVREALETERRAAEARRASEDAAQNAVVGNLGDALRHLSNGDLSHRIDQHFPEGYERLRIDYNAAVDKLSGVIAASLEGVSMIHGGTAEITEAADDLSRRTEHQAASLEEAAAALDEITSTVRQTAEGATRVRKVVEQARAAAGNSGAVVGQAVSAMGAIEKSSSQIGQIIGVIDEIAFQTNLLALNAGVEAARAGEAGRGFAVVAQEVRALAQRSADAAKQIKTLIATSAAEVGQGVEYVGKAGEALRAIADEVDQIDALVSAMAASTQEQARGLAEVNTTMNQMDQVTQQNAAMVEETTAASHALAQEATRLAERMGELRIAGGHVAHRRAA</sequence>
<evidence type="ECO:0000313" key="9">
    <source>
        <dbReference type="EMBL" id="ALL14924.1"/>
    </source>
</evidence>
<dbReference type="InterPro" id="IPR004090">
    <property type="entry name" value="Chemotax_Me-accpt_rcpt"/>
</dbReference>
<dbReference type="PROSITE" id="PS50885">
    <property type="entry name" value="HAMP"/>
    <property type="match status" value="2"/>
</dbReference>
<reference evidence="9 10" key="1">
    <citation type="submission" date="2015-10" db="EMBL/GenBank/DDBJ databases">
        <title>Conservation of the essential genome among Caulobacter and Brevundimonas species.</title>
        <authorList>
            <person name="Scott D."/>
            <person name="Ely B."/>
        </authorList>
    </citation>
    <scope>NUCLEOTIDE SEQUENCE [LARGE SCALE GENOMIC DNA]</scope>
    <source>
        <strain evidence="9 10">CB4</strain>
    </source>
</reference>
<dbReference type="Pfam" id="PF00672">
    <property type="entry name" value="HAMP"/>
    <property type="match status" value="1"/>
</dbReference>
<protein>
    <submittedName>
        <fullName evidence="9">Chemotaxis protein</fullName>
    </submittedName>
</protein>
<dbReference type="CDD" id="cd11386">
    <property type="entry name" value="MCP_signal"/>
    <property type="match status" value="1"/>
</dbReference>
<organism evidence="9 10">
    <name type="scientific">Caulobacter henricii</name>
    <dbReference type="NCBI Taxonomy" id="69395"/>
    <lineage>
        <taxon>Bacteria</taxon>
        <taxon>Pseudomonadati</taxon>
        <taxon>Pseudomonadota</taxon>
        <taxon>Alphaproteobacteria</taxon>
        <taxon>Caulobacterales</taxon>
        <taxon>Caulobacteraceae</taxon>
        <taxon>Caulobacter</taxon>
    </lineage>
</organism>
<evidence type="ECO:0000259" key="7">
    <source>
        <dbReference type="PROSITE" id="PS50111"/>
    </source>
</evidence>
<dbReference type="AlphaFoldDB" id="A0A0P0P2X7"/>
<dbReference type="SMART" id="SM00304">
    <property type="entry name" value="HAMP"/>
    <property type="match status" value="2"/>
</dbReference>
<dbReference type="FunFam" id="1.10.287.950:FF:000001">
    <property type="entry name" value="Methyl-accepting chemotaxis sensory transducer"/>
    <property type="match status" value="1"/>
</dbReference>
<dbReference type="RefSeq" id="WP_062150457.1">
    <property type="nucleotide sequence ID" value="NZ_CP013002.1"/>
</dbReference>
<keyword evidence="5" id="KW-0175">Coiled coil</keyword>
<dbReference type="GO" id="GO:0006935">
    <property type="term" value="P:chemotaxis"/>
    <property type="evidence" value="ECO:0007669"/>
    <property type="project" value="UniProtKB-KW"/>
</dbReference>
<dbReference type="PANTHER" id="PTHR43531:SF11">
    <property type="entry name" value="METHYL-ACCEPTING CHEMOTAXIS PROTEIN 3"/>
    <property type="match status" value="1"/>
</dbReference>
<dbReference type="GO" id="GO:0007165">
    <property type="term" value="P:signal transduction"/>
    <property type="evidence" value="ECO:0007669"/>
    <property type="project" value="UniProtKB-KW"/>
</dbReference>
<keyword evidence="6" id="KW-0472">Membrane</keyword>
<evidence type="ECO:0000256" key="2">
    <source>
        <dbReference type="ARBA" id="ARBA00022500"/>
    </source>
</evidence>
<comment type="subcellular location">
    <subcellularLocation>
        <location evidence="1">Membrane</location>
    </subcellularLocation>
</comment>
<dbReference type="SUPFAM" id="SSF158472">
    <property type="entry name" value="HAMP domain-like"/>
    <property type="match status" value="1"/>
</dbReference>
<evidence type="ECO:0000313" key="10">
    <source>
        <dbReference type="Proteomes" id="UP000056905"/>
    </source>
</evidence>
<dbReference type="PROSITE" id="PS50111">
    <property type="entry name" value="CHEMOTAXIS_TRANSDUC_2"/>
    <property type="match status" value="1"/>
</dbReference>
<dbReference type="GO" id="GO:0004888">
    <property type="term" value="F:transmembrane signaling receptor activity"/>
    <property type="evidence" value="ECO:0007669"/>
    <property type="project" value="InterPro"/>
</dbReference>
<feature type="transmembrane region" description="Helical" evidence="6">
    <location>
        <begin position="186"/>
        <end position="206"/>
    </location>
</feature>
<evidence type="ECO:0000256" key="5">
    <source>
        <dbReference type="SAM" id="Coils"/>
    </source>
</evidence>
<feature type="domain" description="HAMP" evidence="8">
    <location>
        <begin position="288"/>
        <end position="340"/>
    </location>
</feature>
<keyword evidence="6" id="KW-1133">Transmembrane helix</keyword>
<dbReference type="InterPro" id="IPR003660">
    <property type="entry name" value="HAMP_dom"/>
</dbReference>
<dbReference type="Gene3D" id="6.10.340.10">
    <property type="match status" value="1"/>
</dbReference>
<dbReference type="PRINTS" id="PR00260">
    <property type="entry name" value="CHEMTRNSDUCR"/>
</dbReference>
<feature type="domain" description="HAMP" evidence="8">
    <location>
        <begin position="208"/>
        <end position="261"/>
    </location>
</feature>
<evidence type="ECO:0000259" key="8">
    <source>
        <dbReference type="PROSITE" id="PS50885"/>
    </source>
</evidence>
<evidence type="ECO:0000256" key="4">
    <source>
        <dbReference type="PROSITE-ProRule" id="PRU00284"/>
    </source>
</evidence>
<dbReference type="Gene3D" id="1.10.287.950">
    <property type="entry name" value="Methyl-accepting chemotaxis protein"/>
    <property type="match status" value="1"/>
</dbReference>
<keyword evidence="4" id="KW-0807">Transducer</keyword>
<dbReference type="PANTHER" id="PTHR43531">
    <property type="entry name" value="PROTEIN ICFG"/>
    <property type="match status" value="1"/>
</dbReference>
<dbReference type="CDD" id="cd06225">
    <property type="entry name" value="HAMP"/>
    <property type="match status" value="1"/>
</dbReference>
<dbReference type="STRING" id="69395.AQ619_16985"/>
<dbReference type="SMART" id="SM00283">
    <property type="entry name" value="MA"/>
    <property type="match status" value="1"/>
</dbReference>
<accession>A0A0P0P2X7</accession>
<feature type="coiled-coil region" evidence="5">
    <location>
        <begin position="258"/>
        <end position="291"/>
    </location>
</feature>
<keyword evidence="2" id="KW-0145">Chemotaxis</keyword>